<feature type="transmembrane region" description="Helical" evidence="1">
    <location>
        <begin position="418"/>
        <end position="445"/>
    </location>
</feature>
<feature type="transmembrane region" description="Helical" evidence="1">
    <location>
        <begin position="363"/>
        <end position="387"/>
    </location>
</feature>
<feature type="transmembrane region" description="Helical" evidence="1">
    <location>
        <begin position="208"/>
        <end position="228"/>
    </location>
</feature>
<organism evidence="2 3">
    <name type="scientific">Trichobilharzia regenti</name>
    <name type="common">Nasal bird schistosome</name>
    <dbReference type="NCBI Taxonomy" id="157069"/>
    <lineage>
        <taxon>Eukaryota</taxon>
        <taxon>Metazoa</taxon>
        <taxon>Spiralia</taxon>
        <taxon>Lophotrochozoa</taxon>
        <taxon>Platyhelminthes</taxon>
        <taxon>Trematoda</taxon>
        <taxon>Digenea</taxon>
        <taxon>Strigeidida</taxon>
        <taxon>Schistosomatoidea</taxon>
        <taxon>Schistosomatidae</taxon>
        <taxon>Trichobilharzia</taxon>
    </lineage>
</organism>
<reference evidence="2" key="1">
    <citation type="submission" date="2022-06" db="EMBL/GenBank/DDBJ databases">
        <authorList>
            <person name="Berger JAMES D."/>
            <person name="Berger JAMES D."/>
        </authorList>
    </citation>
    <scope>NUCLEOTIDE SEQUENCE [LARGE SCALE GENOMIC DNA]</scope>
</reference>
<feature type="transmembrane region" description="Helical" evidence="1">
    <location>
        <begin position="264"/>
        <end position="288"/>
    </location>
</feature>
<keyword evidence="1" id="KW-0812">Transmembrane</keyword>
<feature type="transmembrane region" description="Helical" evidence="1">
    <location>
        <begin position="142"/>
        <end position="163"/>
    </location>
</feature>
<proteinExistence type="predicted"/>
<dbReference type="WBParaSite" id="TREG1_102150.1">
    <property type="protein sequence ID" value="TREG1_102150.1"/>
    <property type="gene ID" value="TREG1_102150"/>
</dbReference>
<protein>
    <submittedName>
        <fullName evidence="3">Uncharacterized protein</fullName>
    </submittedName>
</protein>
<keyword evidence="1" id="KW-1133">Transmembrane helix</keyword>
<evidence type="ECO:0000256" key="1">
    <source>
        <dbReference type="SAM" id="Phobius"/>
    </source>
</evidence>
<accession>A0AA85IPN2</accession>
<dbReference type="Proteomes" id="UP000050795">
    <property type="component" value="Unassembled WGS sequence"/>
</dbReference>
<keyword evidence="2" id="KW-1185">Reference proteome</keyword>
<keyword evidence="1" id="KW-0472">Membrane</keyword>
<sequence>MDKINSCTRHINLRNLLFSILYLSIAALNFLDSFYITCENPIQLINYDTLPHETNENNTFHRKQKIILTNNFQCENILITYCTEIFGSLINFVAASLYFTTNLHRLLIFSNSKQQQQQKKKLKSCPFPSRYLSTDDRISSHAYFEFSSLLAVVAGISGCLMIMTTTGLRTYKVFISDTSKSFPFVSNSNATQWYVDSTMEKLKHTSRILLIFGLFVINIYGLCLSSGYPCKWNKLQSDEQLVEKNSFTDSLVNRRKDLLFCSHLTRLISLLSSILIISGGLTILGSVLESVQLSYLFSNLSTPVRLKVREIFCFFNGSSNIITGLLSIITLQCCSIPLDSVFRREHSVSKLNNFISAKHRLHCPTHLIALISCYISIPVQISCFLITKLDTFVLKVNKSNHQLNIKIENSLKLFHQGFALNCFSGLISLPLLFLLLACILIDLYVRNKLTFLSYITSKNILQIDNHNCDSRKCLENDKLQYFSPNKDNNNNNQNCQTRVSCTHYLHLPLQRNLRPYSENDTIKLRNCTNSGLNQKLLLVSPSSPLCSYPEDPYCTRSSVMPNFDNNENICMPYRTSCIQPSNSLNPAYLELDSIRQDNSTIKAIKSNEINLNPNYLSQVVYRCSPDTPHLIYHSFNEQQQFAHRYPTEACEYMSCDLQQQQQQPLVTLIHPEVNKEIHNFSNLTTSELLKLFTDTTGEDFITSV</sequence>
<feature type="transmembrane region" description="Helical" evidence="1">
    <location>
        <begin position="78"/>
        <end position="99"/>
    </location>
</feature>
<reference evidence="3" key="2">
    <citation type="submission" date="2023-11" db="UniProtKB">
        <authorList>
            <consortium name="WormBaseParasite"/>
        </authorList>
    </citation>
    <scope>IDENTIFICATION</scope>
</reference>
<name>A0AA85IPN2_TRIRE</name>
<dbReference type="AlphaFoldDB" id="A0AA85IPN2"/>
<evidence type="ECO:0000313" key="2">
    <source>
        <dbReference type="Proteomes" id="UP000050795"/>
    </source>
</evidence>
<feature type="transmembrane region" description="Helical" evidence="1">
    <location>
        <begin position="12"/>
        <end position="31"/>
    </location>
</feature>
<evidence type="ECO:0000313" key="3">
    <source>
        <dbReference type="WBParaSite" id="TREG1_102150.1"/>
    </source>
</evidence>